<keyword evidence="4 12" id="KW-0812">Transmembrane</keyword>
<keyword evidence="15" id="KW-1185">Reference proteome</keyword>
<dbReference type="EMBL" id="CP036433">
    <property type="protein sequence ID" value="QDU96931.1"/>
    <property type="molecule type" value="Genomic_DNA"/>
</dbReference>
<organism evidence="14 15">
    <name type="scientific">Lignipirellula cremea</name>
    <dbReference type="NCBI Taxonomy" id="2528010"/>
    <lineage>
        <taxon>Bacteria</taxon>
        <taxon>Pseudomonadati</taxon>
        <taxon>Planctomycetota</taxon>
        <taxon>Planctomycetia</taxon>
        <taxon>Pirellulales</taxon>
        <taxon>Pirellulaceae</taxon>
        <taxon>Lignipirellula</taxon>
    </lineage>
</organism>
<dbReference type="PRINTS" id="PR00075">
    <property type="entry name" value="FACDDSATRASE"/>
</dbReference>
<dbReference type="InterPro" id="IPR015876">
    <property type="entry name" value="Acyl-CoA_DS"/>
</dbReference>
<proteinExistence type="inferred from homology"/>
<dbReference type="PANTHER" id="PTHR11351">
    <property type="entry name" value="ACYL-COA DESATURASE"/>
    <property type="match status" value="1"/>
</dbReference>
<evidence type="ECO:0000256" key="12">
    <source>
        <dbReference type="SAM" id="Phobius"/>
    </source>
</evidence>
<keyword evidence="6 12" id="KW-1133">Transmembrane helix</keyword>
<evidence type="ECO:0000313" key="15">
    <source>
        <dbReference type="Proteomes" id="UP000317648"/>
    </source>
</evidence>
<evidence type="ECO:0000256" key="8">
    <source>
        <dbReference type="ARBA" id="ARBA00023004"/>
    </source>
</evidence>
<evidence type="ECO:0000256" key="6">
    <source>
        <dbReference type="ARBA" id="ARBA00022989"/>
    </source>
</evidence>
<dbReference type="CDD" id="cd03505">
    <property type="entry name" value="Delta9-FADS-like"/>
    <property type="match status" value="1"/>
</dbReference>
<dbReference type="InterPro" id="IPR005804">
    <property type="entry name" value="FA_desaturase_dom"/>
</dbReference>
<evidence type="ECO:0000256" key="1">
    <source>
        <dbReference type="ARBA" id="ARBA00004141"/>
    </source>
</evidence>
<evidence type="ECO:0000256" key="11">
    <source>
        <dbReference type="ARBA" id="ARBA00023160"/>
    </source>
</evidence>
<comment type="similarity">
    <text evidence="2">Belongs to the fatty acid desaturase type 2 family.</text>
</comment>
<sequence length="324" mass="36753">MHPSRPLPQGDLLYGDSSADRLDKPAGVHFQLDWRYALPIAAVHLLACLAFFPYFFSWTGLVLCLTGVYFYGLFGINICYHRLLTHRSFRCPAWLEKILVVIAVCCLEDAPASWVAAHRLHHKDADDQPDPHTPLAGFLWSHVGWLLTKNDDVRNVNVYDRYARDVLRTPFYLWLQRGSNGLIVYLLHALLYLLAGAAGGWLLSRDLGTAIQSGLSVLVWGVLLRTVIVWHVSWSVNSLSHLFGYRPFETAENSRNNWLVAALSSGEGWHNNHHADPASASNWIRWWEVDLVYLLILGMEKLGLASDVIRPSHQRRLRDAGTRV</sequence>
<keyword evidence="8" id="KW-0408">Iron</keyword>
<feature type="transmembrane region" description="Helical" evidence="12">
    <location>
        <begin position="182"/>
        <end position="203"/>
    </location>
</feature>
<keyword evidence="11" id="KW-0275">Fatty acid biosynthesis</keyword>
<keyword evidence="9" id="KW-0443">Lipid metabolism</keyword>
<feature type="domain" description="Fatty acid desaturase" evidence="13">
    <location>
        <begin position="57"/>
        <end position="293"/>
    </location>
</feature>
<evidence type="ECO:0000256" key="10">
    <source>
        <dbReference type="ARBA" id="ARBA00023136"/>
    </source>
</evidence>
<dbReference type="Proteomes" id="UP000317648">
    <property type="component" value="Chromosome"/>
</dbReference>
<comment type="subcellular location">
    <subcellularLocation>
        <location evidence="1">Membrane</location>
        <topology evidence="1">Multi-pass membrane protein</topology>
    </subcellularLocation>
</comment>
<dbReference type="Pfam" id="PF00487">
    <property type="entry name" value="FA_desaturase"/>
    <property type="match status" value="1"/>
</dbReference>
<keyword evidence="10 12" id="KW-0472">Membrane</keyword>
<evidence type="ECO:0000313" key="14">
    <source>
        <dbReference type="EMBL" id="QDU96931.1"/>
    </source>
</evidence>
<name>A0A518DYQ3_9BACT</name>
<evidence type="ECO:0000256" key="2">
    <source>
        <dbReference type="ARBA" id="ARBA00008749"/>
    </source>
</evidence>
<dbReference type="RefSeq" id="WP_145055646.1">
    <property type="nucleotide sequence ID" value="NZ_CP036433.1"/>
</dbReference>
<reference evidence="14 15" key="1">
    <citation type="submission" date="2019-02" db="EMBL/GenBank/DDBJ databases">
        <title>Deep-cultivation of Planctomycetes and their phenomic and genomic characterization uncovers novel biology.</title>
        <authorList>
            <person name="Wiegand S."/>
            <person name="Jogler M."/>
            <person name="Boedeker C."/>
            <person name="Pinto D."/>
            <person name="Vollmers J."/>
            <person name="Rivas-Marin E."/>
            <person name="Kohn T."/>
            <person name="Peeters S.H."/>
            <person name="Heuer A."/>
            <person name="Rast P."/>
            <person name="Oberbeckmann S."/>
            <person name="Bunk B."/>
            <person name="Jeske O."/>
            <person name="Meyerdierks A."/>
            <person name="Storesund J.E."/>
            <person name="Kallscheuer N."/>
            <person name="Luecker S."/>
            <person name="Lage O.M."/>
            <person name="Pohl T."/>
            <person name="Merkel B.J."/>
            <person name="Hornburger P."/>
            <person name="Mueller R.-W."/>
            <person name="Bruemmer F."/>
            <person name="Labrenz M."/>
            <person name="Spormann A.M."/>
            <person name="Op den Camp H."/>
            <person name="Overmann J."/>
            <person name="Amann R."/>
            <person name="Jetten M.S.M."/>
            <person name="Mascher T."/>
            <person name="Medema M.H."/>
            <person name="Devos D.P."/>
            <person name="Kaster A.-K."/>
            <person name="Ovreas L."/>
            <person name="Rohde M."/>
            <person name="Galperin M.Y."/>
            <person name="Jogler C."/>
        </authorList>
    </citation>
    <scope>NUCLEOTIDE SEQUENCE [LARGE SCALE GENOMIC DNA]</scope>
    <source>
        <strain evidence="14 15">Pla85_3_4</strain>
    </source>
</reference>
<feature type="transmembrane region" description="Helical" evidence="12">
    <location>
        <begin position="215"/>
        <end position="236"/>
    </location>
</feature>
<keyword evidence="5" id="KW-0276">Fatty acid metabolism</keyword>
<evidence type="ECO:0000256" key="3">
    <source>
        <dbReference type="ARBA" id="ARBA00022516"/>
    </source>
</evidence>
<gene>
    <name evidence="14" type="ORF">Pla8534_47540</name>
</gene>
<evidence type="ECO:0000256" key="9">
    <source>
        <dbReference type="ARBA" id="ARBA00023098"/>
    </source>
</evidence>
<keyword evidence="7" id="KW-0560">Oxidoreductase</keyword>
<dbReference type="PANTHER" id="PTHR11351:SF31">
    <property type="entry name" value="DESATURASE 1, ISOFORM A-RELATED"/>
    <property type="match status" value="1"/>
</dbReference>
<dbReference type="GO" id="GO:0016020">
    <property type="term" value="C:membrane"/>
    <property type="evidence" value="ECO:0007669"/>
    <property type="project" value="UniProtKB-SubCell"/>
</dbReference>
<keyword evidence="3" id="KW-0444">Lipid biosynthesis</keyword>
<dbReference type="GO" id="GO:0016717">
    <property type="term" value="F:oxidoreductase activity, acting on paired donors, with oxidation of a pair of donors resulting in the reduction of molecular oxygen to two molecules of water"/>
    <property type="evidence" value="ECO:0007669"/>
    <property type="project" value="InterPro"/>
</dbReference>
<evidence type="ECO:0000259" key="13">
    <source>
        <dbReference type="Pfam" id="PF00487"/>
    </source>
</evidence>
<evidence type="ECO:0000256" key="5">
    <source>
        <dbReference type="ARBA" id="ARBA00022832"/>
    </source>
</evidence>
<dbReference type="KEGG" id="lcre:Pla8534_47540"/>
<feature type="transmembrane region" description="Helical" evidence="12">
    <location>
        <begin position="58"/>
        <end position="80"/>
    </location>
</feature>
<evidence type="ECO:0000256" key="4">
    <source>
        <dbReference type="ARBA" id="ARBA00022692"/>
    </source>
</evidence>
<dbReference type="GO" id="GO:0006633">
    <property type="term" value="P:fatty acid biosynthetic process"/>
    <property type="evidence" value="ECO:0007669"/>
    <property type="project" value="UniProtKB-KW"/>
</dbReference>
<evidence type="ECO:0000256" key="7">
    <source>
        <dbReference type="ARBA" id="ARBA00023002"/>
    </source>
</evidence>
<accession>A0A518DYQ3</accession>
<protein>
    <submittedName>
        <fullName evidence="14">Fatty acid desaturase</fullName>
    </submittedName>
</protein>
<dbReference type="AlphaFoldDB" id="A0A518DYQ3"/>
<dbReference type="OrthoDB" id="19906at2"/>